<proteinExistence type="inferred from homology"/>
<evidence type="ECO:0000256" key="8">
    <source>
        <dbReference type="ARBA" id="ARBA00023010"/>
    </source>
</evidence>
<feature type="region of interest" description="Disordered" evidence="11">
    <location>
        <begin position="1017"/>
        <end position="1116"/>
    </location>
</feature>
<dbReference type="FunFam" id="3.30.1610.10:FF:000003">
    <property type="entry name" value="Nucleoporin SONB, putative"/>
    <property type="match status" value="1"/>
</dbReference>
<gene>
    <name evidence="13" type="ORF">EJ06DRAFT_581814</name>
</gene>
<feature type="compositionally biased region" description="Polar residues" evidence="11">
    <location>
        <begin position="533"/>
        <end position="553"/>
    </location>
</feature>
<evidence type="ECO:0000259" key="12">
    <source>
        <dbReference type="PROSITE" id="PS51434"/>
    </source>
</evidence>
<evidence type="ECO:0000256" key="5">
    <source>
        <dbReference type="ARBA" id="ARBA00022813"/>
    </source>
</evidence>
<organism evidence="13 14">
    <name type="scientific">Trichodelitschia bisporula</name>
    <dbReference type="NCBI Taxonomy" id="703511"/>
    <lineage>
        <taxon>Eukaryota</taxon>
        <taxon>Fungi</taxon>
        <taxon>Dikarya</taxon>
        <taxon>Ascomycota</taxon>
        <taxon>Pezizomycotina</taxon>
        <taxon>Dothideomycetes</taxon>
        <taxon>Dothideomycetes incertae sedis</taxon>
        <taxon>Phaeotrichales</taxon>
        <taxon>Phaeotrichaceae</taxon>
        <taxon>Trichodelitschia</taxon>
    </lineage>
</organism>
<dbReference type="InterPro" id="IPR037665">
    <property type="entry name" value="Nucleoporin_S59-like"/>
</dbReference>
<dbReference type="Gene3D" id="1.25.40.690">
    <property type="match status" value="1"/>
</dbReference>
<keyword evidence="5" id="KW-0068">Autocatalytic cleavage</keyword>
<comment type="similarity">
    <text evidence="2">Belongs to the nucleoporin GLFG family.</text>
</comment>
<keyword evidence="6" id="KW-0509">mRNA transport</keyword>
<feature type="region of interest" description="Disordered" evidence="11">
    <location>
        <begin position="1211"/>
        <end position="1230"/>
    </location>
</feature>
<feature type="region of interest" description="Disordered" evidence="11">
    <location>
        <begin position="469"/>
        <end position="609"/>
    </location>
</feature>
<dbReference type="GO" id="GO:0044614">
    <property type="term" value="C:nuclear pore cytoplasmic filaments"/>
    <property type="evidence" value="ECO:0007669"/>
    <property type="project" value="TreeGrafter"/>
</dbReference>
<dbReference type="GO" id="GO:0034398">
    <property type="term" value="P:telomere tethering at nuclear periphery"/>
    <property type="evidence" value="ECO:0007669"/>
    <property type="project" value="TreeGrafter"/>
</dbReference>
<protein>
    <recommendedName>
        <fullName evidence="12">Peptidase S59 domain-containing protein</fullName>
    </recommendedName>
</protein>
<feature type="region of interest" description="Disordered" evidence="11">
    <location>
        <begin position="785"/>
        <end position="829"/>
    </location>
</feature>
<accession>A0A6G1HY32</accession>
<dbReference type="Gene3D" id="3.30.1610.10">
    <property type="entry name" value="Peptidase S59, nucleoporin"/>
    <property type="match status" value="1"/>
</dbReference>
<feature type="compositionally biased region" description="Low complexity" evidence="11">
    <location>
        <begin position="1044"/>
        <end position="1053"/>
    </location>
</feature>
<reference evidence="13" key="1">
    <citation type="journal article" date="2020" name="Stud. Mycol.">
        <title>101 Dothideomycetes genomes: a test case for predicting lifestyles and emergence of pathogens.</title>
        <authorList>
            <person name="Haridas S."/>
            <person name="Albert R."/>
            <person name="Binder M."/>
            <person name="Bloem J."/>
            <person name="Labutti K."/>
            <person name="Salamov A."/>
            <person name="Andreopoulos B."/>
            <person name="Baker S."/>
            <person name="Barry K."/>
            <person name="Bills G."/>
            <person name="Bluhm B."/>
            <person name="Cannon C."/>
            <person name="Castanera R."/>
            <person name="Culley D."/>
            <person name="Daum C."/>
            <person name="Ezra D."/>
            <person name="Gonzalez J."/>
            <person name="Henrissat B."/>
            <person name="Kuo A."/>
            <person name="Liang C."/>
            <person name="Lipzen A."/>
            <person name="Lutzoni F."/>
            <person name="Magnuson J."/>
            <person name="Mondo S."/>
            <person name="Nolan M."/>
            <person name="Ohm R."/>
            <person name="Pangilinan J."/>
            <person name="Park H.-J."/>
            <person name="Ramirez L."/>
            <person name="Alfaro M."/>
            <person name="Sun H."/>
            <person name="Tritt A."/>
            <person name="Yoshinaga Y."/>
            <person name="Zwiers L.-H."/>
            <person name="Turgeon B."/>
            <person name="Goodwin S."/>
            <person name="Spatafora J."/>
            <person name="Crous P."/>
            <person name="Grigoriev I."/>
        </authorList>
    </citation>
    <scope>NUCLEOTIDE SEQUENCE</scope>
    <source>
        <strain evidence="13">CBS 262.69</strain>
    </source>
</reference>
<dbReference type="Pfam" id="PF12110">
    <property type="entry name" value="Nup96"/>
    <property type="match status" value="1"/>
</dbReference>
<dbReference type="SUPFAM" id="SSF82215">
    <property type="entry name" value="C-terminal autoproteolytic domain of nucleoporin nup98"/>
    <property type="match status" value="1"/>
</dbReference>
<feature type="compositionally biased region" description="Polar residues" evidence="11">
    <location>
        <begin position="496"/>
        <end position="505"/>
    </location>
</feature>
<dbReference type="InterPro" id="IPR007230">
    <property type="entry name" value="Nup98_auto-Pept-S59_dom"/>
</dbReference>
<keyword evidence="4" id="KW-0677">Repeat</keyword>
<dbReference type="GO" id="GO:0006606">
    <property type="term" value="P:protein import into nucleus"/>
    <property type="evidence" value="ECO:0007669"/>
    <property type="project" value="TreeGrafter"/>
</dbReference>
<dbReference type="FunFam" id="1.10.10.2360:FF:000001">
    <property type="entry name" value="Nuclear pore complex protein Nup98-Nup96"/>
    <property type="match status" value="1"/>
</dbReference>
<keyword evidence="7" id="KW-0653">Protein transport</keyword>
<evidence type="ECO:0000256" key="10">
    <source>
        <dbReference type="ARBA" id="ARBA00023242"/>
    </source>
</evidence>
<dbReference type="GO" id="GO:0003723">
    <property type="term" value="F:RNA binding"/>
    <property type="evidence" value="ECO:0007669"/>
    <property type="project" value="TreeGrafter"/>
</dbReference>
<dbReference type="InterPro" id="IPR021967">
    <property type="entry name" value="Nup98_C"/>
</dbReference>
<evidence type="ECO:0000256" key="3">
    <source>
        <dbReference type="ARBA" id="ARBA00022448"/>
    </source>
</evidence>
<name>A0A6G1HY32_9PEZI</name>
<dbReference type="GO" id="GO:0006405">
    <property type="term" value="P:RNA export from nucleus"/>
    <property type="evidence" value="ECO:0007669"/>
    <property type="project" value="TreeGrafter"/>
</dbReference>
<evidence type="ECO:0000256" key="4">
    <source>
        <dbReference type="ARBA" id="ARBA00022737"/>
    </source>
</evidence>
<dbReference type="EMBL" id="ML996694">
    <property type="protein sequence ID" value="KAF2400747.1"/>
    <property type="molecule type" value="Genomic_DNA"/>
</dbReference>
<dbReference type="GO" id="GO:0000973">
    <property type="term" value="P:post-transcriptional tethering of RNA polymerase II gene DNA at nuclear periphery"/>
    <property type="evidence" value="ECO:0007669"/>
    <property type="project" value="TreeGrafter"/>
</dbReference>
<dbReference type="PANTHER" id="PTHR23198">
    <property type="entry name" value="NUCLEOPORIN"/>
    <property type="match status" value="1"/>
</dbReference>
<keyword evidence="9" id="KW-0906">Nuclear pore complex</keyword>
<feature type="compositionally biased region" description="Low complexity" evidence="11">
    <location>
        <begin position="436"/>
        <end position="449"/>
    </location>
</feature>
<keyword evidence="3" id="KW-0813">Transport</keyword>
<evidence type="ECO:0000313" key="14">
    <source>
        <dbReference type="Proteomes" id="UP000799640"/>
    </source>
</evidence>
<feature type="domain" description="Peptidase S59" evidence="12">
    <location>
        <begin position="861"/>
        <end position="1004"/>
    </location>
</feature>
<dbReference type="InterPro" id="IPR036903">
    <property type="entry name" value="Nup98_auto-Pept-S59_dom_sf"/>
</dbReference>
<evidence type="ECO:0000256" key="2">
    <source>
        <dbReference type="ARBA" id="ARBA00008926"/>
    </source>
</evidence>
<sequence>MSTFGGGGFGSGGFGSNSTNTTGFGGFGANASNTNNATASGFGSSNTGFGSNTNTGGGLFGSSTGGGGFGSGGFGAPAASGSGFGGNKTGFGTATTSSGSVFGGGTATAGSGFGGFGSGGTTSTFGGGANTSNTFGAKPSFGAPATTGGVFGSGGTASGFGNTTTTGTGFGASANPTFAASQQTNNGTGSVQFQPHVDKDPGTSTVSNHYQTISTMPNYQGFSLEELRIADYAQGRKFGTQTGQVGGFGASTGFGGGFGSTAAANPTSGFGPTPAATNNVFGGGTNTGSGFGTQATTNPGFGASTTSSVFGAPKPAGTSIFGSGATTSTPATNSVFGNAGTGFGGTTNTTGGFGQSNTGTSSLFNNAPKPATGFAGFGGGATNTAGGFGSNTATGFGQPAASTTNGLFGNTPATSATTGFGSAPTATSGGFGGFGQNPQQQPQQQTGSNVFGGFGAANPQQKPSIFGTGTAAGGTSGVFGNAGQQQQPQQPAASGLFSSTNTQAQGGLFGNKPQGAGSLFPAANTGASGGVFGNTQQQPAQGGSLFGPTQQQPGGNGLFGPKPTLNTGFSMFPNQNNTQPQQGSSIFGGQQQQPQANSSFLGNSQQSQMQQNTLTASIMDNAYGNPQLFASLGSPSQATGPIATPLSASQKNKKPAIIPHYRINPASSSRLITPQKRPPGYGFSYSTYGTPGSAVSNASPIGYNNNLLGGNMQRSLSKSLSTSNLRNSFTAEDSVLLPGAFSNATKVSGTGSLKRLNINKNMHVRRSLFGNPAYEEANGTSLRKKVSFDTTTNGSNETASSIDQNGTSSSALVRTESPVREIDNEPASGLATISETRATNGDVRPALPDREALLTHRDQEPGAYWMKPSKQAIENMSRQERSHVQNFTVGRNGCGQIVFSEVDLTNIPLDDICGKIAVLEVRSATVYGEGSPVPKPPVGKGLNVPSTITLDNSWPRSKAGRLPVQEKKGARFEKHIERLKRVPDTEYVNYDTSTGQWTFKVEHYTTYALDYDEDESMLSNSMLSPPPDTATPVKATPSANAQTSPGSQGDMSMPSPPDSSLDDTFEFKRPKGKFVPGQFDGESYDAEYQEDAATPESFLDERSAGSSEADVNEVDVTSDEDELVMAQDQEMAGSFPMPGRTVEQENASAVLINTGSPTKPKSILKPTGLRPFGTPVKAGQIVLGADWTEQLLRTASPKKQDRNALRAVQASALKNREDDRKPLPTPKGPAFNTSIDLMNSLFGNAGKGTTLLPTKQGAKKGFEFPYAKRARTSVEVQTMNTMEKEFHHTTKPSWGPDGALVHIFGSDAPKITRLFMPLDLLAKPIIVQQRVTGITIVDDVPKALPPRNFDFSELANSVSLDTPAGAYEHQIWQLASILFDNFDVEFPEHLTVAQYTEYDDRLRKAKLSEFWKKLVCDDAIKQVNQANSSEEMALMYLSGGMVVKACKALVDGRNFHLATLVAQIPGDDVFRSAIQSQLVSWEENSTLTDISDHTRAIYELLAGNTYCKPRTTGGAQRVSSFNLSSRFCIDWRRSFGLRLWYGSKPDEDVSAAVVRMEQDTQAGNEAVKPIPWFMEQNPNQAWDSAALASRVDLLWGLLKLYSNHNLEDPVSVESIATTENTASDALNSRLAFQVATLLSARGFGTPDTEAAIDRLANSFSASLSTITPPDGEALRTATWVLMHLSSAPMRATRIKALLETRADILDPPAGPLFVSLTGQQATNGLPDLGLPAKWLFAAKAMHARAVLRDPVAEARFLLDAGEWAAAHDVVCHTVGPAAVISEDFELLRSVLQGLKSGLDLSPEGADAWHSGAGVYMDYVDLKDLHEGRHGPMEGRVATESKHVINQLLNVLEHVSVEGKDQLECAALKLVGEFVAKLLLRASDTNGFGHEAYSEKAADKARLLRIPLTEDSYLKHSLELSVDYYRAVMASA</sequence>
<keyword evidence="14" id="KW-1185">Reference proteome</keyword>
<feature type="compositionally biased region" description="Polar residues" evidence="11">
    <location>
        <begin position="564"/>
        <end position="578"/>
    </location>
</feature>
<evidence type="ECO:0000256" key="11">
    <source>
        <dbReference type="SAM" id="MobiDB-lite"/>
    </source>
</evidence>
<dbReference type="PROSITE" id="PS51434">
    <property type="entry name" value="NUP_C"/>
    <property type="match status" value="1"/>
</dbReference>
<evidence type="ECO:0000313" key="13">
    <source>
        <dbReference type="EMBL" id="KAF2400747.1"/>
    </source>
</evidence>
<evidence type="ECO:0000256" key="1">
    <source>
        <dbReference type="ARBA" id="ARBA00004567"/>
    </source>
</evidence>
<dbReference type="Gene3D" id="1.10.10.2360">
    <property type="match status" value="1"/>
</dbReference>
<evidence type="ECO:0000256" key="7">
    <source>
        <dbReference type="ARBA" id="ARBA00022927"/>
    </source>
</evidence>
<keyword evidence="8" id="KW-0811">Translocation</keyword>
<feature type="region of interest" description="Disordered" evidence="11">
    <location>
        <begin position="403"/>
        <end position="451"/>
    </location>
</feature>
<dbReference type="OrthoDB" id="3797628at2759"/>
<feature type="compositionally biased region" description="Low complexity" evidence="11">
    <location>
        <begin position="579"/>
        <end position="595"/>
    </location>
</feature>
<dbReference type="GO" id="GO:0008139">
    <property type="term" value="F:nuclear localization sequence binding"/>
    <property type="evidence" value="ECO:0007669"/>
    <property type="project" value="TreeGrafter"/>
</dbReference>
<keyword evidence="10" id="KW-0539">Nucleus</keyword>
<dbReference type="PANTHER" id="PTHR23198:SF6">
    <property type="entry name" value="NUCLEAR PORE COMPLEX PROTEIN NUP98-NUP96"/>
    <property type="match status" value="1"/>
</dbReference>
<dbReference type="Pfam" id="PF04096">
    <property type="entry name" value="Nucleoporin2"/>
    <property type="match status" value="1"/>
</dbReference>
<evidence type="ECO:0000256" key="9">
    <source>
        <dbReference type="ARBA" id="ARBA00023132"/>
    </source>
</evidence>
<feature type="compositionally biased region" description="Polar residues" evidence="11">
    <location>
        <begin position="788"/>
        <end position="812"/>
    </location>
</feature>
<feature type="compositionally biased region" description="Polar residues" evidence="11">
    <location>
        <begin position="403"/>
        <end position="420"/>
    </location>
</feature>
<dbReference type="GO" id="GO:0051028">
    <property type="term" value="P:mRNA transport"/>
    <property type="evidence" value="ECO:0007669"/>
    <property type="project" value="UniProtKB-KW"/>
</dbReference>
<evidence type="ECO:0000256" key="6">
    <source>
        <dbReference type="ARBA" id="ARBA00022816"/>
    </source>
</evidence>
<feature type="compositionally biased region" description="Polar residues" evidence="11">
    <location>
        <begin position="596"/>
        <end position="609"/>
    </location>
</feature>
<dbReference type="GO" id="GO:0017056">
    <property type="term" value="F:structural constituent of nuclear pore"/>
    <property type="evidence" value="ECO:0007669"/>
    <property type="project" value="InterPro"/>
</dbReference>
<comment type="subcellular location">
    <subcellularLocation>
        <location evidence="1">Nucleus</location>
        <location evidence="1">Nuclear pore complex</location>
    </subcellularLocation>
</comment>
<dbReference type="Proteomes" id="UP000799640">
    <property type="component" value="Unassembled WGS sequence"/>
</dbReference>